<protein>
    <submittedName>
        <fullName evidence="3">Trafficking protein particle complex subunit 8, putative</fullName>
    </submittedName>
</protein>
<reference evidence="4" key="4">
    <citation type="submission" date="2019-05" db="EMBL/GenBank/DDBJ databases">
        <authorList>
            <consortium name="Pathogen Informatics"/>
        </authorList>
    </citation>
    <scope>NUCLEOTIDE SEQUENCE</scope>
    <source>
        <strain evidence="4">17X</strain>
    </source>
</reference>
<evidence type="ECO:0000313" key="6">
    <source>
        <dbReference type="Proteomes" id="UP000072904"/>
    </source>
</evidence>
<reference evidence="4" key="3">
    <citation type="submission" date="2014-05" db="EMBL/GenBank/DDBJ databases">
        <authorList>
            <person name="Aslett M.A."/>
            <person name="De Silva N."/>
        </authorList>
    </citation>
    <scope>NUCLEOTIDE SEQUENCE</scope>
    <source>
        <strain evidence="4">17X</strain>
    </source>
</reference>
<feature type="compositionally biased region" description="Basic and acidic residues" evidence="2">
    <location>
        <begin position="811"/>
        <end position="836"/>
    </location>
</feature>
<dbReference type="VEuPathDB" id="PlasmoDB:PY02194"/>
<dbReference type="VEuPathDB" id="PlasmoDB:PY17X_1105800"/>
<feature type="compositionally biased region" description="Basic residues" evidence="2">
    <location>
        <begin position="801"/>
        <end position="810"/>
    </location>
</feature>
<dbReference type="GO" id="GO:1990072">
    <property type="term" value="C:TRAPPIII protein complex"/>
    <property type="evidence" value="ECO:0007669"/>
    <property type="project" value="TreeGrafter"/>
</dbReference>
<evidence type="ECO:0000313" key="3">
    <source>
        <dbReference type="EMBL" id="CDU18752.1"/>
    </source>
</evidence>
<proteinExistence type="predicted"/>
<dbReference type="Proteomes" id="UP000072874">
    <property type="component" value="Chromosome 11"/>
</dbReference>
<feature type="region of interest" description="Disordered" evidence="2">
    <location>
        <begin position="1980"/>
        <end position="1999"/>
    </location>
</feature>
<name>A0A077Y7K4_PLAYE</name>
<dbReference type="PANTHER" id="PTHR12975:SF6">
    <property type="entry name" value="TRAFFICKING PROTEIN PARTICLE COMPLEX SUBUNIT 8"/>
    <property type="match status" value="1"/>
</dbReference>
<dbReference type="VEuPathDB" id="PlasmoDB:PY02193"/>
<evidence type="ECO:0000313" key="5">
    <source>
        <dbReference type="Proteomes" id="UP000072874"/>
    </source>
</evidence>
<reference evidence="5 6" key="1">
    <citation type="journal article" date="2014" name="BMC Biol.">
        <title>A comprehensive evaluation of rodent malaria parasite genomes and gene expression.</title>
        <authorList>
            <person name="Otto T.D."/>
            <person name="Bohme U."/>
            <person name="Jackson A.P."/>
            <person name="Hunt M."/>
            <person name="Franke-Fayard B."/>
            <person name="Hoeijmakers W.A."/>
            <person name="Religa A.A."/>
            <person name="Robertson L."/>
            <person name="Sanders M."/>
            <person name="Ogun S.A."/>
            <person name="Cunningham D."/>
            <person name="Erhart A."/>
            <person name="Billker O."/>
            <person name="Khan S.M."/>
            <person name="Stunnenberg H.G."/>
            <person name="Langhorne J."/>
            <person name="Holder A.A."/>
            <person name="Waters A.P."/>
            <person name="Newbold C.I."/>
            <person name="Pain A."/>
            <person name="Berriman M."/>
            <person name="Janse C.J."/>
        </authorList>
    </citation>
    <scope>NUCLEOTIDE SEQUENCE [LARGE SCALE GENOMIC DNA]</scope>
    <source>
        <strain evidence="4 5">17X</strain>
        <strain evidence="3 6">YM</strain>
    </source>
</reference>
<keyword evidence="1" id="KW-0175">Coiled coil</keyword>
<feature type="region of interest" description="Disordered" evidence="2">
    <location>
        <begin position="1117"/>
        <end position="1145"/>
    </location>
</feature>
<evidence type="ECO:0000313" key="4">
    <source>
        <dbReference type="EMBL" id="VTZ79337.1"/>
    </source>
</evidence>
<dbReference type="VEuPathDB" id="PlasmoDB:PYYM_1106900"/>
<feature type="region of interest" description="Disordered" evidence="2">
    <location>
        <begin position="801"/>
        <end position="857"/>
    </location>
</feature>
<gene>
    <name evidence="4" type="ORF">PY17X_1105800</name>
    <name evidence="3" type="ORF">PYYM_1106900</name>
</gene>
<dbReference type="OrthoDB" id="437922at2759"/>
<dbReference type="RefSeq" id="XP_730062.2">
    <property type="nucleotide sequence ID" value="XM_724969.2"/>
</dbReference>
<sequence>MAHIIEDELKNIIKDIYVSPILTHSSRIAKREISFFLGLTINELLNPLGESDCLIINEKENIDLNLNANININYINKNNTLSEKILNNKNLKLSFIDVDDYENLKLEHIEKVLIDTISYNEPQYSDIYNKSNLDAYFNKNNKDNIYTNIKYFENICLNSKIIHNNIKNDIKKRQSQNSQNDSNIYIDQKFGKINKKKKKKFQQINNDSTTSDSSYEQNNIIRIQKYNAFFLPWFYNYFKTSWKYMHLYNSLPISPLGIICICSTKDNDIINLYKYMINYQIKKNNVYMNQNIPKCIILLHVSNSDDDEIETDVQKIFVNVQSNFLNYKCHLLIIKARRFIDASNKEPKINLSSQNNLSINKSNTSQDIQQIKEKNNKLDNVIYENNKYTNESQTKQYNNLNFIQKLYIKYLSPNPFKDIKNNSNISVYTNFKDIENFQKKKKELSNNLNKIYEYINSDNVIYICKNTPLYVDNIFFCSCLNHIDVISLKNFIHNFIKTNVVSYITTIANKINNMILNNKKSIKNQLKFMWKKTKLSFSTSDTALYVAEQTGNAIISAAHNVLASNLDTYEKKNSLKNVQLFDGKNNNNNQITYSAYDDEKNDSEDHVKDLNYDGALQKNKQDGIINNVSKIENIEENEIKIYNKDSLEHMYKTLSDIYFILEEYELSYNILKMCINEFKHNKEYAYLANLYELYSLCIFNMNNINKKDILYYLDMSYQMYYKIFYLNNMFVCSIINYYISIICEIKSEEAATILTNANFDFSCIEDKMNTKNCISKFEFQINNIRSALLLEQITYSYKKAKHTKNKKKNKDKNDDKNRNVDKYGDKNGDKNVDKYGDSFLTDNVQRNNFPPTVSQEFPMNHQKQISELTYNTSSNSLIDDKNFHKTESGKHASSANDDNSESYEKNFGENYEKNFEKNYEKNFGKNYENICQNDAPHIRSVHRDDVYAQNRDRNSSLEHIKKINQMDEIEEKNQINNLKYKSRKYLFDLTLAGHTFNKCGFKKLALFCYSKSLKKFEKKKMKHIYEHLHFMMARQAFSINLYSEALQHYISILNSISKYSEQSYILNKNIDIYSISIDKEINFIREFAYVYKIYMDKVLNMYNKVSGEQLPSFSEVGHAASENGEGKENGENFENGEDGESNDIAHTASKCNGDEIIKPLNLRIPLICQRNSESLFANSIYVSKTNIYKLKKNNSINNINYFDIFENNLYKIKNYNTTILDMYNIMSKDINNISNDNINCLNYLFITYKNFINAIYNDSINLENNEIYTHDDLGPPKNECINGIPQNGKTENATTFENNTFEETNQNDANKNNCVNKNDQFFQKSINVSPFFSMENTKDFISYTNELRLKLKNSIEFSNSVQIKNIYQTNFSKEELQINNKYIQYATKNDFIFVTFTLSNPLHTKVECQATHLCAYFYNQKLNQDIIVEKKILILEPKESRTFTLYLRPLKHGLLFISGIVWDLFGLVKTYQNFYTHGVKQLNKKFDKMHKLKYDELFNVDDDIEKKQKIIKKINKENDKYIWSNNIGMIQKRSFEKTDTYEIDHRLLYYIYEKTYLFDFIFENVYSKDRKKQNNYEIDLIELLEGEGMEIKFKIINYSEISLTYLNLCITPCNLFTCYKLVYNNNTTFHILKDMSNSSQRCHNTELNNNDSVPNIEEPIFVDSELYCEDYVDVNNCSVFKQKFKNKNIQNIKIKGNLKKNDTFILYLKVDTTYTGFHKFMITMLCGNDINNNTDSNKQTNNMNNNSVIYPDMFLEKKQASYLFFRIINIIPIIKLITYPLNKYNSEHNFIYLLFHNLCKNEIYLYNLYLEHVNNNNVDKKEKHIYINFTEKNKDTEKKYIKLYNFYSSNILFIKKNKTLTSLFYSDKNIIQNNILENYFIDHTNNLTPSLHTSFYLNINWISKQFGVLKKGCIKKKVTFSNDILTFSIDQFDKDIFINNQKDKLIKIGININNNSNFDISDCYVHVREMEAMNFDSSIEENGDKESITSFDNTDTESVDDKYTNADYDDQNSEQNFKNNSDFSEIYEHITNEFKNTESDHFIKNEHIENQTEIDKIDEKNKIISNYSYKSVLYDEINIQQNSINVKMNISKYNPITENYYKTDTNNFEMAVLNYSSSINDKNNQDIKNLEEKQKKSYSSEKNSITDFSFDLPQKYKLTHQKKKKKLYKLFVHNTFIHDYNNPNDFIRLTYDEINKRENPNQNQNKHPEHFISINGFTFVGIIQKHIKKIKKHTQKKIFFNILFTKQGIYNINKFHVVFKLNGEFFMFKPLNELIVQIHK</sequence>
<dbReference type="KEGG" id="pyo:PY17X_1105800"/>
<evidence type="ECO:0000256" key="2">
    <source>
        <dbReference type="SAM" id="MobiDB-lite"/>
    </source>
</evidence>
<feature type="compositionally biased region" description="Polar residues" evidence="2">
    <location>
        <begin position="840"/>
        <end position="857"/>
    </location>
</feature>
<organism evidence="3 6">
    <name type="scientific">Plasmodium yoelii</name>
    <dbReference type="NCBI Taxonomy" id="5861"/>
    <lineage>
        <taxon>Eukaryota</taxon>
        <taxon>Sar</taxon>
        <taxon>Alveolata</taxon>
        <taxon>Apicomplexa</taxon>
        <taxon>Aconoidasida</taxon>
        <taxon>Haemosporida</taxon>
        <taxon>Plasmodiidae</taxon>
        <taxon>Plasmodium</taxon>
        <taxon>Plasmodium (Vinckeia)</taxon>
    </lineage>
</organism>
<feature type="coiled-coil region" evidence="1">
    <location>
        <begin position="361"/>
        <end position="391"/>
    </location>
</feature>
<reference evidence="3" key="2">
    <citation type="submission" date="2014-05" db="EMBL/GenBank/DDBJ databases">
        <authorList>
            <person name="Aslett A.Martin."/>
            <person name="De Silva Nishadi"/>
        </authorList>
    </citation>
    <scope>NUCLEOTIDE SEQUENCE</scope>
    <source>
        <strain evidence="3">YM</strain>
    </source>
</reference>
<evidence type="ECO:0000256" key="1">
    <source>
        <dbReference type="SAM" id="Coils"/>
    </source>
</evidence>
<dbReference type="EMBL" id="LK934639">
    <property type="protein sequence ID" value="CDU18752.1"/>
    <property type="molecule type" value="Genomic_DNA"/>
</dbReference>
<dbReference type="OMA" id="FMMARQA"/>
<dbReference type="PANTHER" id="PTHR12975">
    <property type="entry name" value="TRANSPORT PROTEIN TRAPP"/>
    <property type="match status" value="1"/>
</dbReference>
<dbReference type="Pfam" id="PF12739">
    <property type="entry name" value="TRAPPC-Trs85"/>
    <property type="match status" value="1"/>
</dbReference>
<dbReference type="GeneID" id="3807365"/>
<accession>A0A077Y7K4</accession>
<feature type="region of interest" description="Disordered" evidence="2">
    <location>
        <begin position="879"/>
        <end position="905"/>
    </location>
</feature>
<dbReference type="EMBL" id="LM993665">
    <property type="protein sequence ID" value="VTZ79337.1"/>
    <property type="molecule type" value="Genomic_DNA"/>
</dbReference>
<dbReference type="Proteomes" id="UP000072904">
    <property type="component" value="Chromosome 11"/>
</dbReference>
<dbReference type="InterPro" id="IPR024420">
    <property type="entry name" value="TRAPP_III_complex_Trs85"/>
</dbReference>
<feature type="compositionally biased region" description="Basic and acidic residues" evidence="2">
    <location>
        <begin position="879"/>
        <end position="890"/>
    </location>
</feature>
<dbReference type="VEuPathDB" id="PlasmoDB:Py17XNL_001105469"/>